<sequence length="413" mass="44648">MKISWSRKILITAIALLGLGTTTGVSNHYQTVEDASANLTKHVKHLGALKNQQFIGDKYNKMIITDEKVSAQNLKSGDAAKIKGTTKQVKQHITLINQLIKSNAKHGDTMQELIPNAEGVLTNNLIANDKAEELTTALTNAKSTLQNKTYDDYATANTRLNEAVAGANTQIQGQVDYLAAEKKAAPVVKLGNKWIKASNVNAAQLNELKVAIADVQQARTADDVNDKVDILHSEIDDTKELSLSYQKAQPTIQKAQTLANTSTVKDNEKSSLRKSINKFQTLTYASQGPETLTKLKDKISRVETNIQTRHDRAIAAAKEKVAAAERERVAAEQAAKKKAEKAAAQQAAKPASSTSSTVTSDGWHQAPAGYKYLKSASGCYYGQVKNPGNFSLISADEAYASYRPGHGNGSAKQ</sequence>
<dbReference type="Proteomes" id="UP000292886">
    <property type="component" value="Chromosome"/>
</dbReference>
<feature type="compositionally biased region" description="Polar residues" evidence="1">
    <location>
        <begin position="351"/>
        <end position="361"/>
    </location>
</feature>
<dbReference type="EMBL" id="CP037940">
    <property type="protein sequence ID" value="QBO37145.1"/>
    <property type="molecule type" value="Genomic_DNA"/>
</dbReference>
<name>A0A4V1AIY7_9LACO</name>
<protein>
    <submittedName>
        <fullName evidence="2">Uncharacterized protein</fullName>
    </submittedName>
</protein>
<dbReference type="KEGG" id="wei:EQG49_12115"/>
<organism evidence="2 3">
    <name type="scientific">Periweissella cryptocerci</name>
    <dbReference type="NCBI Taxonomy" id="2506420"/>
    <lineage>
        <taxon>Bacteria</taxon>
        <taxon>Bacillati</taxon>
        <taxon>Bacillota</taxon>
        <taxon>Bacilli</taxon>
        <taxon>Lactobacillales</taxon>
        <taxon>Lactobacillaceae</taxon>
        <taxon>Periweissella</taxon>
    </lineage>
</organism>
<dbReference type="AlphaFoldDB" id="A0A4V1AIY7"/>
<keyword evidence="3" id="KW-1185">Reference proteome</keyword>
<dbReference type="RefSeq" id="WP_133364222.1">
    <property type="nucleotide sequence ID" value="NZ_CP037940.1"/>
</dbReference>
<evidence type="ECO:0000313" key="3">
    <source>
        <dbReference type="Proteomes" id="UP000292886"/>
    </source>
</evidence>
<feature type="region of interest" description="Disordered" evidence="1">
    <location>
        <begin position="335"/>
        <end position="361"/>
    </location>
</feature>
<gene>
    <name evidence="2" type="ORF">EQG49_12115</name>
</gene>
<accession>A0A4V1AIY7</accession>
<reference evidence="3" key="1">
    <citation type="submission" date="2019-03" db="EMBL/GenBank/DDBJ databases">
        <title>Weissella sp. 26KH-42 Genome sequencing.</title>
        <authorList>
            <person name="Heo J."/>
            <person name="Kim S.-J."/>
            <person name="Kim J.-S."/>
            <person name="Hong S.-B."/>
            <person name="Kwon S.-W."/>
        </authorList>
    </citation>
    <scope>NUCLEOTIDE SEQUENCE [LARGE SCALE GENOMIC DNA]</scope>
    <source>
        <strain evidence="3">26KH-42</strain>
    </source>
</reference>
<proteinExistence type="predicted"/>
<evidence type="ECO:0000256" key="1">
    <source>
        <dbReference type="SAM" id="MobiDB-lite"/>
    </source>
</evidence>
<evidence type="ECO:0000313" key="2">
    <source>
        <dbReference type="EMBL" id="QBO37145.1"/>
    </source>
</evidence>
<dbReference type="OrthoDB" id="2182718at2"/>